<organism evidence="1 2">
    <name type="scientific">Roseibium alexandrii</name>
    <dbReference type="NCBI Taxonomy" id="388408"/>
    <lineage>
        <taxon>Bacteria</taxon>
        <taxon>Pseudomonadati</taxon>
        <taxon>Pseudomonadota</taxon>
        <taxon>Alphaproteobacteria</taxon>
        <taxon>Hyphomicrobiales</taxon>
        <taxon>Stappiaceae</taxon>
        <taxon>Roseibium</taxon>
    </lineage>
</organism>
<reference evidence="2" key="1">
    <citation type="submission" date="2015-07" db="EMBL/GenBank/DDBJ databases">
        <authorList>
            <person name="Rodrigo-Torres Lidia"/>
            <person name="Arahal R.David."/>
        </authorList>
    </citation>
    <scope>NUCLEOTIDE SEQUENCE [LARGE SCALE GENOMIC DNA]</scope>
    <source>
        <strain evidence="2">CECT 5112</strain>
    </source>
</reference>
<evidence type="ECO:0000313" key="2">
    <source>
        <dbReference type="Proteomes" id="UP000053235"/>
    </source>
</evidence>
<gene>
    <name evidence="1" type="ORF">LAX5112_02749</name>
</gene>
<dbReference type="EMBL" id="CXWD01000010">
    <property type="protein sequence ID" value="CTQ71233.1"/>
    <property type="molecule type" value="Genomic_DNA"/>
</dbReference>
<proteinExistence type="predicted"/>
<evidence type="ECO:0000313" key="1">
    <source>
        <dbReference type="EMBL" id="CTQ71233.1"/>
    </source>
</evidence>
<accession>A0A0M7ABX1</accession>
<name>A0A0M7ABX1_9HYPH</name>
<dbReference type="Proteomes" id="UP000053235">
    <property type="component" value="Unassembled WGS sequence"/>
</dbReference>
<dbReference type="OrthoDB" id="7473960at2"/>
<keyword evidence="2" id="KW-1185">Reference proteome</keyword>
<protein>
    <submittedName>
        <fullName evidence="1">Uncharacterized protein</fullName>
    </submittedName>
</protein>
<sequence>MPDIEDVVNELKQTRDEVKLKIHLGSKELQEEWDGLEKKWDAFEAEARLGESAQNISEATSLLGDELSKAFKKFKSAL</sequence>
<dbReference type="AlphaFoldDB" id="A0A0M7ABX1"/>
<dbReference type="STRING" id="388408.LAX5112_02749"/>